<comment type="pathway">
    <text evidence="2 12">Carbohydrate degradation; glycolysis; pyruvate from D-glyceraldehyde 3-phosphate: step 2/5.</text>
</comment>
<dbReference type="GO" id="GO:0004618">
    <property type="term" value="F:phosphoglycerate kinase activity"/>
    <property type="evidence" value="ECO:0007669"/>
    <property type="project" value="UniProtKB-UniRule"/>
</dbReference>
<comment type="subunit">
    <text evidence="4 12">Monomer.</text>
</comment>
<dbReference type="PRINTS" id="PR00477">
    <property type="entry name" value="PHGLYCKINASE"/>
</dbReference>
<evidence type="ECO:0000256" key="6">
    <source>
        <dbReference type="ARBA" id="ARBA00016471"/>
    </source>
</evidence>
<evidence type="ECO:0000256" key="7">
    <source>
        <dbReference type="ARBA" id="ARBA00022679"/>
    </source>
</evidence>
<feature type="binding site" evidence="12 13">
    <location>
        <begin position="60"/>
        <end position="63"/>
    </location>
    <ligand>
        <name>substrate</name>
    </ligand>
</feature>
<comment type="catalytic activity">
    <reaction evidence="1 12 15">
        <text>(2R)-3-phosphoglycerate + ATP = (2R)-3-phospho-glyceroyl phosphate + ADP</text>
        <dbReference type="Rhea" id="RHEA:14801"/>
        <dbReference type="ChEBI" id="CHEBI:30616"/>
        <dbReference type="ChEBI" id="CHEBI:57604"/>
        <dbReference type="ChEBI" id="CHEBI:58272"/>
        <dbReference type="ChEBI" id="CHEBI:456216"/>
        <dbReference type="EC" id="2.7.2.3"/>
    </reaction>
</comment>
<keyword evidence="12" id="KW-0963">Cytoplasm</keyword>
<evidence type="ECO:0000256" key="3">
    <source>
        <dbReference type="ARBA" id="ARBA00008982"/>
    </source>
</evidence>
<feature type="binding site" evidence="12 14">
    <location>
        <begin position="354"/>
        <end position="357"/>
    </location>
    <ligand>
        <name>ATP</name>
        <dbReference type="ChEBI" id="CHEBI:30616"/>
    </ligand>
</feature>
<dbReference type="UniPathway" id="UPA00109">
    <property type="reaction ID" value="UER00185"/>
</dbReference>
<dbReference type="HAMAP" id="MF_00145">
    <property type="entry name" value="Phosphoglyc_kinase"/>
    <property type="match status" value="1"/>
</dbReference>
<feature type="binding site" evidence="12 14">
    <location>
        <position position="203"/>
    </location>
    <ligand>
        <name>ATP</name>
        <dbReference type="ChEBI" id="CHEBI:30616"/>
    </ligand>
</feature>
<protein>
    <recommendedName>
        <fullName evidence="6 12">Phosphoglycerate kinase</fullName>
        <ecNumber evidence="5 12">2.7.2.3</ecNumber>
    </recommendedName>
</protein>
<dbReference type="GO" id="GO:0005524">
    <property type="term" value="F:ATP binding"/>
    <property type="evidence" value="ECO:0007669"/>
    <property type="project" value="UniProtKB-KW"/>
</dbReference>
<feature type="binding site" evidence="12">
    <location>
        <position position="37"/>
    </location>
    <ligand>
        <name>substrate</name>
    </ligand>
</feature>
<feature type="binding site" evidence="13">
    <location>
        <position position="152"/>
    </location>
    <ligand>
        <name>(2R)-3-phosphoglycerate</name>
        <dbReference type="ChEBI" id="CHEBI:58272"/>
    </ligand>
</feature>
<dbReference type="PIRSF" id="PIRSF000724">
    <property type="entry name" value="Pgk"/>
    <property type="match status" value="1"/>
</dbReference>
<keyword evidence="10 12" id="KW-0067">ATP-binding</keyword>
<reference evidence="16" key="1">
    <citation type="journal article" date="2020" name="mSystems">
        <title>Genome- and Community-Level Interaction Insights into Carbon Utilization and Element Cycling Functions of Hydrothermarchaeota in Hydrothermal Sediment.</title>
        <authorList>
            <person name="Zhou Z."/>
            <person name="Liu Y."/>
            <person name="Xu W."/>
            <person name="Pan J."/>
            <person name="Luo Z.H."/>
            <person name="Li M."/>
        </authorList>
    </citation>
    <scope>NUCLEOTIDE SEQUENCE [LARGE SCALE GENOMIC DNA]</scope>
    <source>
        <strain evidence="16">HyVt-460</strain>
    </source>
</reference>
<dbReference type="PANTHER" id="PTHR11406">
    <property type="entry name" value="PHOSPHOGLYCERATE KINASE"/>
    <property type="match status" value="1"/>
</dbReference>
<comment type="caution">
    <text evidence="16">The sequence shown here is derived from an EMBL/GenBank/DDBJ whole genome shotgun (WGS) entry which is preliminary data.</text>
</comment>
<feature type="binding site" evidence="12">
    <location>
        <position position="119"/>
    </location>
    <ligand>
        <name>substrate</name>
    </ligand>
</feature>
<dbReference type="GO" id="GO:0006094">
    <property type="term" value="P:gluconeogenesis"/>
    <property type="evidence" value="ECO:0007669"/>
    <property type="project" value="TreeGrafter"/>
</dbReference>
<evidence type="ECO:0000256" key="14">
    <source>
        <dbReference type="PIRSR" id="PIRSR000724-2"/>
    </source>
</evidence>
<keyword evidence="9 12" id="KW-0418">Kinase</keyword>
<dbReference type="GO" id="GO:0005829">
    <property type="term" value="C:cytosol"/>
    <property type="evidence" value="ECO:0007669"/>
    <property type="project" value="TreeGrafter"/>
</dbReference>
<dbReference type="SUPFAM" id="SSF53748">
    <property type="entry name" value="Phosphoglycerate kinase"/>
    <property type="match status" value="1"/>
</dbReference>
<evidence type="ECO:0000256" key="9">
    <source>
        <dbReference type="ARBA" id="ARBA00022777"/>
    </source>
</evidence>
<accession>A0A7V5RPL7</accession>
<comment type="subcellular location">
    <subcellularLocation>
        <location evidence="12">Cytoplasm</location>
    </subcellularLocation>
</comment>
<dbReference type="EC" id="2.7.2.3" evidence="5 12"/>
<evidence type="ECO:0000256" key="13">
    <source>
        <dbReference type="PIRSR" id="PIRSR000724-1"/>
    </source>
</evidence>
<evidence type="ECO:0000256" key="15">
    <source>
        <dbReference type="RuleBase" id="RU000532"/>
    </source>
</evidence>
<dbReference type="PROSITE" id="PS00111">
    <property type="entry name" value="PGLYCERATE_KINASE"/>
    <property type="match status" value="1"/>
</dbReference>
<dbReference type="InterPro" id="IPR001576">
    <property type="entry name" value="Phosphoglycerate_kinase"/>
</dbReference>
<dbReference type="CDD" id="cd00318">
    <property type="entry name" value="Phosphoglycerate_kinase"/>
    <property type="match status" value="1"/>
</dbReference>
<evidence type="ECO:0000256" key="4">
    <source>
        <dbReference type="ARBA" id="ARBA00011245"/>
    </source>
</evidence>
<dbReference type="InterPro" id="IPR015911">
    <property type="entry name" value="Phosphoglycerate_kinase_CS"/>
</dbReference>
<dbReference type="AlphaFoldDB" id="A0A7V5RPL7"/>
<feature type="binding site" evidence="12 14">
    <location>
        <position position="294"/>
    </location>
    <ligand>
        <name>ATP</name>
        <dbReference type="ChEBI" id="CHEBI:30616"/>
    </ligand>
</feature>
<evidence type="ECO:0000313" key="16">
    <source>
        <dbReference type="EMBL" id="HHM02413.1"/>
    </source>
</evidence>
<evidence type="ECO:0000256" key="11">
    <source>
        <dbReference type="ARBA" id="ARBA00023152"/>
    </source>
</evidence>
<feature type="binding site" evidence="12">
    <location>
        <position position="152"/>
    </location>
    <ligand>
        <name>substrate</name>
    </ligand>
</feature>
<evidence type="ECO:0000256" key="12">
    <source>
        <dbReference type="HAMAP-Rule" id="MF_00145"/>
    </source>
</evidence>
<feature type="binding site" evidence="12 14">
    <location>
        <position position="325"/>
    </location>
    <ligand>
        <name>ATP</name>
        <dbReference type="ChEBI" id="CHEBI:30616"/>
    </ligand>
</feature>
<dbReference type="GO" id="GO:0006096">
    <property type="term" value="P:glycolytic process"/>
    <property type="evidence" value="ECO:0007669"/>
    <property type="project" value="UniProtKB-UniRule"/>
</dbReference>
<name>A0A7V5RPL7_CALAY</name>
<evidence type="ECO:0000256" key="8">
    <source>
        <dbReference type="ARBA" id="ARBA00022741"/>
    </source>
</evidence>
<evidence type="ECO:0000256" key="10">
    <source>
        <dbReference type="ARBA" id="ARBA00022840"/>
    </source>
</evidence>
<keyword evidence="8 12" id="KW-0547">Nucleotide-binding</keyword>
<dbReference type="Pfam" id="PF00162">
    <property type="entry name" value="PGK"/>
    <property type="match status" value="1"/>
</dbReference>
<evidence type="ECO:0000256" key="1">
    <source>
        <dbReference type="ARBA" id="ARBA00000642"/>
    </source>
</evidence>
<gene>
    <name evidence="12" type="primary">pgk</name>
    <name evidence="16" type="ORF">ENJ15_05315</name>
</gene>
<feature type="binding site" evidence="12 13">
    <location>
        <begin position="21"/>
        <end position="23"/>
    </location>
    <ligand>
        <name>substrate</name>
    </ligand>
</feature>
<sequence>MAKLTLDRLDLKGKKVLVRCDFNVPLDEHGQITDDRRIQASLPSIRHIVEQGGSAVLCSHLGRPKGEVVESMRLAPVAARLGELLQQQVTMAPDSVGPEVQKLKEALRPGEVLLLENLRFHKGETKNDPEMARQLAAGCDLYVNDAFGTAHRAHASTVGVTAYFKQCAAGFLIARELRFLGEALEKPKAPFVAVLGGAKVSGKIDVIENLIGKVDVLLIGGGMAYTFLKAQGFNVGSSLLEEDKIELSREIIRKTAGSKTELYLPVDVVAADRFDNEADSLVVESSGIPADRMGLDIGPQTCRQFADILKKAGTIVWNGPMGVFEMPNFAVGTRAVARAMAEATDAGAVTIVGGGDSAAAVSLFNMEKSFSHISTGGGASLEFLEGKKLPGIEALTDI</sequence>
<organism evidence="16">
    <name type="scientific">Caldithrix abyssi</name>
    <dbReference type="NCBI Taxonomy" id="187145"/>
    <lineage>
        <taxon>Bacteria</taxon>
        <taxon>Pseudomonadati</taxon>
        <taxon>Calditrichota</taxon>
        <taxon>Calditrichia</taxon>
        <taxon>Calditrichales</taxon>
        <taxon>Calditrichaceae</taxon>
        <taxon>Caldithrix</taxon>
    </lineage>
</organism>
<keyword evidence="11 12" id="KW-0324">Glycolysis</keyword>
<dbReference type="Proteomes" id="UP000885771">
    <property type="component" value="Unassembled WGS sequence"/>
</dbReference>
<dbReference type="PANTHER" id="PTHR11406:SF23">
    <property type="entry name" value="PHOSPHOGLYCERATE KINASE 1, CHLOROPLASTIC-RELATED"/>
    <property type="match status" value="1"/>
</dbReference>
<dbReference type="InterPro" id="IPR015824">
    <property type="entry name" value="Phosphoglycerate_kinase_N"/>
</dbReference>
<comment type="similarity">
    <text evidence="3 12 15">Belongs to the phosphoglycerate kinase family.</text>
</comment>
<proteinExistence type="inferred from homology"/>
<evidence type="ECO:0000256" key="5">
    <source>
        <dbReference type="ARBA" id="ARBA00013061"/>
    </source>
</evidence>
<evidence type="ECO:0000256" key="2">
    <source>
        <dbReference type="ARBA" id="ARBA00004838"/>
    </source>
</evidence>
<dbReference type="GO" id="GO:0043531">
    <property type="term" value="F:ADP binding"/>
    <property type="evidence" value="ECO:0007669"/>
    <property type="project" value="TreeGrafter"/>
</dbReference>
<dbReference type="InterPro" id="IPR036043">
    <property type="entry name" value="Phosphoglycerate_kinase_sf"/>
</dbReference>
<dbReference type="FunFam" id="3.40.50.1260:FF:000006">
    <property type="entry name" value="Phosphoglycerate kinase"/>
    <property type="match status" value="1"/>
</dbReference>
<feature type="binding site" evidence="13">
    <location>
        <position position="119"/>
    </location>
    <ligand>
        <name>(2R)-3-phosphoglycerate</name>
        <dbReference type="ChEBI" id="CHEBI:58272"/>
    </ligand>
</feature>
<dbReference type="EMBL" id="DRLI01000200">
    <property type="protein sequence ID" value="HHM02413.1"/>
    <property type="molecule type" value="Genomic_DNA"/>
</dbReference>
<dbReference type="FunFam" id="3.40.50.1260:FF:000003">
    <property type="entry name" value="Phosphoglycerate kinase"/>
    <property type="match status" value="1"/>
</dbReference>
<dbReference type="Gene3D" id="3.40.50.1260">
    <property type="entry name" value="Phosphoglycerate kinase, N-terminal domain"/>
    <property type="match status" value="2"/>
</dbReference>
<keyword evidence="7 12" id="KW-0808">Transferase</keyword>
<feature type="binding site" evidence="13">
    <location>
        <position position="37"/>
    </location>
    <ligand>
        <name>(2R)-3-phosphoglycerate</name>
        <dbReference type="ChEBI" id="CHEBI:58272"/>
    </ligand>
</feature>